<proteinExistence type="predicted"/>
<dbReference type="AlphaFoldDB" id="A0A0F9CCF0"/>
<sequence>MSNMRLSVDAGAVTKVQVVQ</sequence>
<protein>
    <submittedName>
        <fullName evidence="1">Uncharacterized protein</fullName>
    </submittedName>
</protein>
<reference evidence="1" key="1">
    <citation type="journal article" date="2015" name="Nature">
        <title>Complex archaea that bridge the gap between prokaryotes and eukaryotes.</title>
        <authorList>
            <person name="Spang A."/>
            <person name="Saw J.H."/>
            <person name="Jorgensen S.L."/>
            <person name="Zaremba-Niedzwiedzka K."/>
            <person name="Martijn J."/>
            <person name="Lind A.E."/>
            <person name="van Eijk R."/>
            <person name="Schleper C."/>
            <person name="Guy L."/>
            <person name="Ettema T.J."/>
        </authorList>
    </citation>
    <scope>NUCLEOTIDE SEQUENCE</scope>
</reference>
<evidence type="ECO:0000313" key="1">
    <source>
        <dbReference type="EMBL" id="KKL01275.1"/>
    </source>
</evidence>
<organism evidence="1">
    <name type="scientific">marine sediment metagenome</name>
    <dbReference type="NCBI Taxonomy" id="412755"/>
    <lineage>
        <taxon>unclassified sequences</taxon>
        <taxon>metagenomes</taxon>
        <taxon>ecological metagenomes</taxon>
    </lineage>
</organism>
<name>A0A0F9CCF0_9ZZZZ</name>
<accession>A0A0F9CCF0</accession>
<gene>
    <name evidence="1" type="ORF">LCGC14_2627200</name>
</gene>
<dbReference type="EMBL" id="LAZR01044972">
    <property type="protein sequence ID" value="KKL01275.1"/>
    <property type="molecule type" value="Genomic_DNA"/>
</dbReference>
<feature type="non-terminal residue" evidence="1">
    <location>
        <position position="20"/>
    </location>
</feature>
<comment type="caution">
    <text evidence="1">The sequence shown here is derived from an EMBL/GenBank/DDBJ whole genome shotgun (WGS) entry which is preliminary data.</text>
</comment>